<dbReference type="PROSITE" id="PS51186">
    <property type="entry name" value="GNAT"/>
    <property type="match status" value="1"/>
</dbReference>
<dbReference type="EMBL" id="CP064787">
    <property type="protein sequence ID" value="QSG05947.1"/>
    <property type="molecule type" value="Genomic_DNA"/>
</dbReference>
<dbReference type="GO" id="GO:0016747">
    <property type="term" value="F:acyltransferase activity, transferring groups other than amino-acyl groups"/>
    <property type="evidence" value="ECO:0007669"/>
    <property type="project" value="InterPro"/>
</dbReference>
<evidence type="ECO:0000256" key="1">
    <source>
        <dbReference type="ARBA" id="ARBA00022679"/>
    </source>
</evidence>
<dbReference type="Proteomes" id="UP000663525">
    <property type="component" value="Chromosome"/>
</dbReference>
<dbReference type="InterPro" id="IPR000182">
    <property type="entry name" value="GNAT_dom"/>
</dbReference>
<keyword evidence="1 5" id="KW-0808">Transferase</keyword>
<dbReference type="Pfam" id="PF13302">
    <property type="entry name" value="Acetyltransf_3"/>
    <property type="match status" value="1"/>
</dbReference>
<protein>
    <submittedName>
        <fullName evidence="5">Acetyltransferase, RimL family</fullName>
    </submittedName>
</protein>
<gene>
    <name evidence="5" type="primary">rimL</name>
    <name evidence="5" type="ORF">HSR121_1610</name>
</gene>
<proteinExistence type="inferred from homology"/>
<dbReference type="Gene3D" id="3.40.630.30">
    <property type="match status" value="1"/>
</dbReference>
<evidence type="ECO:0000259" key="4">
    <source>
        <dbReference type="PROSITE" id="PS51186"/>
    </source>
</evidence>
<reference evidence="5" key="1">
    <citation type="submission" date="2020-11" db="EMBL/GenBank/DDBJ databases">
        <title>Carbohydrate-dependent, anaerobic sulfur respiration: A novel catabolism in halophilic archaea.</title>
        <authorList>
            <person name="Sorokin D.Y."/>
            <person name="Messina E."/>
            <person name="Smedile F."/>
            <person name="La Cono V."/>
            <person name="Hallsworth J.E."/>
            <person name="Yakimov M.M."/>
        </authorList>
    </citation>
    <scope>NUCLEOTIDE SEQUENCE</scope>
    <source>
        <strain evidence="5">HSR12-1</strain>
    </source>
</reference>
<dbReference type="AlphaFoldDB" id="A0A897MZS2"/>
<evidence type="ECO:0000256" key="2">
    <source>
        <dbReference type="ARBA" id="ARBA00023315"/>
    </source>
</evidence>
<accession>A0A897MZS2</accession>
<comment type="similarity">
    <text evidence="3">Belongs to the acetyltransferase family. RimJ subfamily.</text>
</comment>
<organism evidence="5 6">
    <name type="scientific">Halapricum desulfuricans</name>
    <dbReference type="NCBI Taxonomy" id="2841257"/>
    <lineage>
        <taxon>Archaea</taxon>
        <taxon>Methanobacteriati</taxon>
        <taxon>Methanobacteriota</taxon>
        <taxon>Stenosarchaea group</taxon>
        <taxon>Halobacteria</taxon>
        <taxon>Halobacteriales</taxon>
        <taxon>Haloarculaceae</taxon>
        <taxon>Halapricum</taxon>
    </lineage>
</organism>
<dbReference type="InterPro" id="IPR016181">
    <property type="entry name" value="Acyl_CoA_acyltransferase"/>
</dbReference>
<evidence type="ECO:0000313" key="5">
    <source>
        <dbReference type="EMBL" id="QSG05947.1"/>
    </source>
</evidence>
<evidence type="ECO:0000256" key="3">
    <source>
        <dbReference type="ARBA" id="ARBA00038502"/>
    </source>
</evidence>
<dbReference type="InterPro" id="IPR051531">
    <property type="entry name" value="N-acetyltransferase"/>
</dbReference>
<dbReference type="SUPFAM" id="SSF55729">
    <property type="entry name" value="Acyl-CoA N-acyltransferases (Nat)"/>
    <property type="match status" value="1"/>
</dbReference>
<name>A0A897MZS2_9EURY</name>
<sequence>MEGSLMPGPAFLRGESVSLHTWEQEDYEFFERHRNEKAIRRPLTDVSPRNRQQVEQHFEERVYDDDGMAFLICAGDREAMRTGDEDGLTRVGEIGIPWINEPHGSGMLMYWIAPDQQGNGYVTEATELLLDHAFGQRRLNKVWAMVIEPNDASQAVLESLGFEQEGSFRKETFYDGEYVDSRRYGLLAEEWLD</sequence>
<evidence type="ECO:0000313" key="6">
    <source>
        <dbReference type="Proteomes" id="UP000663525"/>
    </source>
</evidence>
<dbReference type="PANTHER" id="PTHR43792">
    <property type="entry name" value="GNAT FAMILY, PUTATIVE (AFU_ORTHOLOGUE AFUA_3G00765)-RELATED-RELATED"/>
    <property type="match status" value="1"/>
</dbReference>
<dbReference type="PANTHER" id="PTHR43792:SF8">
    <property type="entry name" value="[RIBOSOMAL PROTEIN US5]-ALANINE N-ACETYLTRANSFERASE"/>
    <property type="match status" value="1"/>
</dbReference>
<feature type="domain" description="N-acetyltransferase" evidence="4">
    <location>
        <begin position="44"/>
        <end position="185"/>
    </location>
</feature>
<keyword evidence="2" id="KW-0012">Acyltransferase</keyword>